<sequence>MLNQYPDSDLWEAILHDNTKAFETLFERYWSDVYSTAFSYLKDKDACSEIVQDIFINIWQKRYEFKINCFKNYLTSAARFHVYKHLRSKKTSAILYVENYDSIKIQSPSINHADANMAYLELEQSVETSLHHLPKRCREIFILSRMNNLTNDEIAQQLGISKRTVENQLTHALRFLRALLKYSALLTLIITKSIN</sequence>
<dbReference type="InterPro" id="IPR013325">
    <property type="entry name" value="RNA_pol_sigma_r2"/>
</dbReference>
<gene>
    <name evidence="7" type="ORF">NPE20_24655</name>
</gene>
<dbReference type="NCBIfam" id="TIGR02985">
    <property type="entry name" value="Sig70_bacteroi1"/>
    <property type="match status" value="1"/>
</dbReference>
<dbReference type="Gene3D" id="1.10.1740.10">
    <property type="match status" value="1"/>
</dbReference>
<dbReference type="EMBL" id="JANHOH010000012">
    <property type="protein sequence ID" value="MCQ6961187.1"/>
    <property type="molecule type" value="Genomic_DNA"/>
</dbReference>
<evidence type="ECO:0000313" key="8">
    <source>
        <dbReference type="Proteomes" id="UP001204376"/>
    </source>
</evidence>
<reference evidence="7 8" key="1">
    <citation type="submission" date="2022-07" db="EMBL/GenBank/DDBJ databases">
        <title>Mucilaginibacter sp. JC4.</title>
        <authorList>
            <person name="Le V."/>
            <person name="Ko S.-R."/>
            <person name="Ahn C.-Y."/>
            <person name="Oh H.-M."/>
        </authorList>
    </citation>
    <scope>NUCLEOTIDE SEQUENCE [LARGE SCALE GENOMIC DNA]</scope>
    <source>
        <strain evidence="7 8">JC4</strain>
    </source>
</reference>
<dbReference type="InterPro" id="IPR007627">
    <property type="entry name" value="RNA_pol_sigma70_r2"/>
</dbReference>
<keyword evidence="4" id="KW-0804">Transcription</keyword>
<evidence type="ECO:0000259" key="5">
    <source>
        <dbReference type="Pfam" id="PF04542"/>
    </source>
</evidence>
<dbReference type="SUPFAM" id="SSF88946">
    <property type="entry name" value="Sigma2 domain of RNA polymerase sigma factors"/>
    <property type="match status" value="1"/>
</dbReference>
<dbReference type="SUPFAM" id="SSF88659">
    <property type="entry name" value="Sigma3 and sigma4 domains of RNA polymerase sigma factors"/>
    <property type="match status" value="1"/>
</dbReference>
<name>A0ABT1T986_9SPHI</name>
<keyword evidence="3" id="KW-0731">Sigma factor</keyword>
<protein>
    <submittedName>
        <fullName evidence="7">RNA polymerase sigma-70 factor</fullName>
    </submittedName>
</protein>
<evidence type="ECO:0000256" key="2">
    <source>
        <dbReference type="ARBA" id="ARBA00023015"/>
    </source>
</evidence>
<evidence type="ECO:0000259" key="6">
    <source>
        <dbReference type="Pfam" id="PF08281"/>
    </source>
</evidence>
<dbReference type="Proteomes" id="UP001204376">
    <property type="component" value="Unassembled WGS sequence"/>
</dbReference>
<evidence type="ECO:0000313" key="7">
    <source>
        <dbReference type="EMBL" id="MCQ6961187.1"/>
    </source>
</evidence>
<dbReference type="Pfam" id="PF04542">
    <property type="entry name" value="Sigma70_r2"/>
    <property type="match status" value="1"/>
</dbReference>
<dbReference type="InterPro" id="IPR013249">
    <property type="entry name" value="RNA_pol_sigma70_r4_t2"/>
</dbReference>
<dbReference type="InterPro" id="IPR014327">
    <property type="entry name" value="RNA_pol_sigma70_bacteroid"/>
</dbReference>
<evidence type="ECO:0000256" key="1">
    <source>
        <dbReference type="ARBA" id="ARBA00010641"/>
    </source>
</evidence>
<dbReference type="InterPro" id="IPR039425">
    <property type="entry name" value="RNA_pol_sigma-70-like"/>
</dbReference>
<keyword evidence="8" id="KW-1185">Reference proteome</keyword>
<dbReference type="RefSeq" id="WP_256541357.1">
    <property type="nucleotide sequence ID" value="NZ_JANHOH010000012.1"/>
</dbReference>
<feature type="domain" description="RNA polymerase sigma-70 region 2" evidence="5">
    <location>
        <begin position="25"/>
        <end position="90"/>
    </location>
</feature>
<comment type="similarity">
    <text evidence="1">Belongs to the sigma-70 factor family. ECF subfamily.</text>
</comment>
<dbReference type="PANTHER" id="PTHR43133">
    <property type="entry name" value="RNA POLYMERASE ECF-TYPE SIGMA FACTO"/>
    <property type="match status" value="1"/>
</dbReference>
<dbReference type="NCBIfam" id="TIGR02937">
    <property type="entry name" value="sigma70-ECF"/>
    <property type="match status" value="1"/>
</dbReference>
<dbReference type="InterPro" id="IPR013324">
    <property type="entry name" value="RNA_pol_sigma_r3/r4-like"/>
</dbReference>
<feature type="domain" description="RNA polymerase sigma factor 70 region 4 type 2" evidence="6">
    <location>
        <begin position="125"/>
        <end position="176"/>
    </location>
</feature>
<organism evidence="7 8">
    <name type="scientific">Mucilaginibacter aquariorum</name>
    <dbReference type="NCBI Taxonomy" id="2967225"/>
    <lineage>
        <taxon>Bacteria</taxon>
        <taxon>Pseudomonadati</taxon>
        <taxon>Bacteroidota</taxon>
        <taxon>Sphingobacteriia</taxon>
        <taxon>Sphingobacteriales</taxon>
        <taxon>Sphingobacteriaceae</taxon>
        <taxon>Mucilaginibacter</taxon>
    </lineage>
</organism>
<dbReference type="InterPro" id="IPR014284">
    <property type="entry name" value="RNA_pol_sigma-70_dom"/>
</dbReference>
<keyword evidence="2" id="KW-0805">Transcription regulation</keyword>
<proteinExistence type="inferred from homology"/>
<evidence type="ECO:0000256" key="3">
    <source>
        <dbReference type="ARBA" id="ARBA00023082"/>
    </source>
</evidence>
<dbReference type="Pfam" id="PF08281">
    <property type="entry name" value="Sigma70_r4_2"/>
    <property type="match status" value="1"/>
</dbReference>
<dbReference type="Gene3D" id="1.10.10.10">
    <property type="entry name" value="Winged helix-like DNA-binding domain superfamily/Winged helix DNA-binding domain"/>
    <property type="match status" value="1"/>
</dbReference>
<accession>A0ABT1T986</accession>
<dbReference type="InterPro" id="IPR036388">
    <property type="entry name" value="WH-like_DNA-bd_sf"/>
</dbReference>
<dbReference type="PANTHER" id="PTHR43133:SF46">
    <property type="entry name" value="RNA POLYMERASE SIGMA-70 FACTOR ECF SUBFAMILY"/>
    <property type="match status" value="1"/>
</dbReference>
<evidence type="ECO:0000256" key="4">
    <source>
        <dbReference type="ARBA" id="ARBA00023163"/>
    </source>
</evidence>
<comment type="caution">
    <text evidence="7">The sequence shown here is derived from an EMBL/GenBank/DDBJ whole genome shotgun (WGS) entry which is preliminary data.</text>
</comment>